<keyword evidence="1" id="KW-0472">Membrane</keyword>
<sequence length="130" mass="14804">MPRTPITIRIVPSRLAWGCQWLLALAVTASVLSHAPGWLALPALGWLLWLGGWLWRGQAHGELQMQPEAGGGWRWLWRPAAAAEAVPVRLRCAYRGPWLIALDIERRRTWLWPDSASCEARRQLRRALAR</sequence>
<dbReference type="EMBL" id="CP053381">
    <property type="protein sequence ID" value="QTP55433.1"/>
    <property type="molecule type" value="Genomic_DNA"/>
</dbReference>
<keyword evidence="1" id="KW-1133">Transmembrane helix</keyword>
<keyword evidence="3" id="KW-1185">Reference proteome</keyword>
<evidence type="ECO:0000256" key="1">
    <source>
        <dbReference type="SAM" id="Phobius"/>
    </source>
</evidence>
<evidence type="ECO:0000313" key="2">
    <source>
        <dbReference type="EMBL" id="QTP55433.1"/>
    </source>
</evidence>
<proteinExistence type="predicted"/>
<name>A0ABX7W4W3_9GAMM</name>
<evidence type="ECO:0000313" key="3">
    <source>
        <dbReference type="Proteomes" id="UP000671868"/>
    </source>
</evidence>
<feature type="transmembrane region" description="Helical" evidence="1">
    <location>
        <begin position="39"/>
        <end position="55"/>
    </location>
</feature>
<reference evidence="2 3" key="1">
    <citation type="journal article" date="2021" name="Front. Microbiol.">
        <title>Aerobic Denitrification and Heterotrophic Sulfur Oxidation in the Genus Halomonas Revealed by Six Novel Species Characterizations and Genome-Based Analysis.</title>
        <authorList>
            <person name="Wang L."/>
            <person name="Shao Z."/>
        </authorList>
    </citation>
    <scope>NUCLEOTIDE SEQUENCE [LARGE SCALE GENOMIC DNA]</scope>
    <source>
        <strain evidence="2 3">MCCC 1A11059</strain>
    </source>
</reference>
<gene>
    <name evidence="2" type="ORF">HNO51_12520</name>
</gene>
<organism evidence="2 3">
    <name type="scientific">Billgrantia sulfidoxydans</name>
    <dbReference type="NCBI Taxonomy" id="2733484"/>
    <lineage>
        <taxon>Bacteria</taxon>
        <taxon>Pseudomonadati</taxon>
        <taxon>Pseudomonadota</taxon>
        <taxon>Gammaproteobacteria</taxon>
        <taxon>Oceanospirillales</taxon>
        <taxon>Halomonadaceae</taxon>
        <taxon>Billgrantia</taxon>
    </lineage>
</organism>
<protein>
    <recommendedName>
        <fullName evidence="4">Toxin CptA</fullName>
    </recommendedName>
</protein>
<accession>A0ABX7W4W3</accession>
<dbReference type="RefSeq" id="WP_209537585.1">
    <property type="nucleotide sequence ID" value="NZ_CP053381.1"/>
</dbReference>
<keyword evidence="1" id="KW-0812">Transmembrane</keyword>
<dbReference type="Proteomes" id="UP000671868">
    <property type="component" value="Chromosome"/>
</dbReference>
<evidence type="ECO:0008006" key="4">
    <source>
        <dbReference type="Google" id="ProtNLM"/>
    </source>
</evidence>